<evidence type="ECO:0000259" key="5">
    <source>
        <dbReference type="Pfam" id="PF20155"/>
    </source>
</evidence>
<dbReference type="EMBL" id="WVTD01000007">
    <property type="protein sequence ID" value="MYL98405.1"/>
    <property type="molecule type" value="Genomic_DNA"/>
</dbReference>
<comment type="caution">
    <text evidence="6">The sequence shown here is derived from an EMBL/GenBank/DDBJ whole genome shotgun (WGS) entry which is preliminary data.</text>
</comment>
<keyword evidence="1" id="KW-0175">Coiled coil</keyword>
<dbReference type="AlphaFoldDB" id="A0A7X4GHG2"/>
<feature type="region of interest" description="Disordered" evidence="2">
    <location>
        <begin position="755"/>
        <end position="775"/>
    </location>
</feature>
<evidence type="ECO:0000313" key="6">
    <source>
        <dbReference type="EMBL" id="MYL98405.1"/>
    </source>
</evidence>
<evidence type="ECO:0000256" key="3">
    <source>
        <dbReference type="SAM" id="Phobius"/>
    </source>
</evidence>
<keyword evidence="3" id="KW-0472">Membrane</keyword>
<feature type="coiled-coil region" evidence="1">
    <location>
        <begin position="15"/>
        <end position="42"/>
    </location>
</feature>
<feature type="transmembrane region" description="Helical" evidence="3">
    <location>
        <begin position="365"/>
        <end position="389"/>
    </location>
</feature>
<evidence type="ECO:0000313" key="7">
    <source>
        <dbReference type="Proteomes" id="UP000465810"/>
    </source>
</evidence>
<proteinExistence type="predicted"/>
<dbReference type="NCBIfam" id="TIGR02675">
    <property type="entry name" value="tape_meas_nterm"/>
    <property type="match status" value="1"/>
</dbReference>
<gene>
    <name evidence="6" type="ORF">GR702_11585</name>
</gene>
<feature type="domain" description="Bacteriophage tail tape measure C-terminal" evidence="4">
    <location>
        <begin position="773"/>
        <end position="845"/>
    </location>
</feature>
<sequence length="978" mass="103543">MASSNALTTRFAADITQFERELQRLQNLNARAAARLAADQARAAQRAAKAWNDNDPSKHLERQIGSMRDQIKRFAPILAGMFGASEVLRAADTWTRFTNSLKVAGVATLDLSRVQGELFDIAQKNGVELESLGVLYGRTAGSAGELGATQQDLIKFSSTVATALRVQGGSAEAASGALLQLSQALAGGKIQAEEYNSIIDGARPLLEAAAAGNDKWGGSVAKLTKDVKAGNVTSKAFFDAVLAGSDMLDAKAAKAVTTLSQAMTVLSNSFTRYIGDSNQASGATLILVNGIKTLADNLPMVANALATIAAIYAATLVPGIARATTAFVANAAAAASSAAVYTVATRSIAVGATAMNTATVAASGLSAALGGPLGIALIAVTAAMGYWAYSTAQANQRSNDLRSQISELATKLDVAADAATNAALATGNVTKASVIAGAKTRGLKIEIEGLTDKYKLLAEAARQAAFDIANAAVVDAQANYNKKVAEEKAKVTPAVSTFGRDPMDRRVGINDGRGAWEQQAVSAANNSQEARDLAQAKAVRDALRDPKSRDKFLEKPTKAEVPETKKPKGSKKAAPSDGTDETRQLEIERRQLLLQENNNLAERLRLQNEILALQTEGKIDAIDQQVKSGKLTAAAGESLKAKERELAAIEGNNIAIANAREVQERKNKIADEETALAADTLRAEADYLDDRAKYARTATKRHDYELEALEKRQEADRLEFEVRRQQYEADLELLGLSRQRIDAMLAQLDKNFEDGQTRETDNTIRTQSKDDPGVKGRVKEHADSFGTLNAQLGSIATGALDNITSGLMDAIMGAKSLKEAFGDMAKAVIANLIEMAVRFVIFESLGRAFGVSGLGKSALGISTQSTPGVSIGKNATGTHNWRGGLTMVGEKGPELLSLPGGSQIAPHNLLSSAMQQSTRAMGAAPSPINFNTTVNAQDAVLTSAVKGWIQESQVQSVQAAQKLTTREQTKRNRNTLYR</sequence>
<organism evidence="6 7">
    <name type="scientific">Novosphingobium silvae</name>
    <dbReference type="NCBI Taxonomy" id="2692619"/>
    <lineage>
        <taxon>Bacteria</taxon>
        <taxon>Pseudomonadati</taxon>
        <taxon>Pseudomonadota</taxon>
        <taxon>Alphaproteobacteria</taxon>
        <taxon>Sphingomonadales</taxon>
        <taxon>Sphingomonadaceae</taxon>
        <taxon>Novosphingobium</taxon>
    </lineage>
</organism>
<keyword evidence="7" id="KW-1185">Reference proteome</keyword>
<protein>
    <submittedName>
        <fullName evidence="6">Tape measure protein</fullName>
    </submittedName>
</protein>
<reference evidence="6 7" key="1">
    <citation type="submission" date="2019-12" db="EMBL/GenBank/DDBJ databases">
        <authorList>
            <person name="Feng G."/>
            <person name="Zhu H."/>
        </authorList>
    </citation>
    <scope>NUCLEOTIDE SEQUENCE [LARGE SCALE GENOMIC DNA]</scope>
    <source>
        <strain evidence="6 7">FGD1</strain>
    </source>
</reference>
<feature type="compositionally biased region" description="Basic and acidic residues" evidence="2">
    <location>
        <begin position="529"/>
        <end position="566"/>
    </location>
</feature>
<dbReference type="Pfam" id="PF20155">
    <property type="entry name" value="TMP_3"/>
    <property type="match status" value="1"/>
</dbReference>
<keyword evidence="3" id="KW-0812">Transmembrane</keyword>
<evidence type="ECO:0000256" key="2">
    <source>
        <dbReference type="SAM" id="MobiDB-lite"/>
    </source>
</evidence>
<dbReference type="InterPro" id="IPR013491">
    <property type="entry name" value="Tape_meas_N"/>
</dbReference>
<dbReference type="Proteomes" id="UP000465810">
    <property type="component" value="Unassembled WGS sequence"/>
</dbReference>
<dbReference type="InterPro" id="IPR006431">
    <property type="entry name" value="Phage_tape_meas_C"/>
</dbReference>
<name>A0A7X4GHG2_9SPHN</name>
<dbReference type="Pfam" id="PF09718">
    <property type="entry name" value="Tape_meas_lam_C"/>
    <property type="match status" value="1"/>
</dbReference>
<feature type="transmembrane region" description="Helical" evidence="3">
    <location>
        <begin position="301"/>
        <end position="321"/>
    </location>
</feature>
<dbReference type="RefSeq" id="WP_160986038.1">
    <property type="nucleotide sequence ID" value="NZ_WVTD01000007.1"/>
</dbReference>
<feature type="region of interest" description="Disordered" evidence="2">
    <location>
        <begin position="521"/>
        <end position="583"/>
    </location>
</feature>
<evidence type="ECO:0000256" key="1">
    <source>
        <dbReference type="SAM" id="Coils"/>
    </source>
</evidence>
<keyword evidence="3" id="KW-1133">Transmembrane helix</keyword>
<accession>A0A7X4GHG2</accession>
<feature type="transmembrane region" description="Helical" evidence="3">
    <location>
        <begin position="327"/>
        <end position="344"/>
    </location>
</feature>
<evidence type="ECO:0000259" key="4">
    <source>
        <dbReference type="Pfam" id="PF09718"/>
    </source>
</evidence>
<feature type="domain" description="Tape measure protein N-terminal" evidence="5">
    <location>
        <begin position="86"/>
        <end position="278"/>
    </location>
</feature>